<keyword evidence="1" id="KW-0812">Transmembrane</keyword>
<dbReference type="RefSeq" id="WP_143047943.1">
    <property type="nucleotide sequence ID" value="NZ_AP027363.1"/>
</dbReference>
<dbReference type="Proteomes" id="UP000199308">
    <property type="component" value="Unassembled WGS sequence"/>
</dbReference>
<sequence length="373" mass="41713">MNPLLSLFCIKGFDNRSRFFTISSCVYVGFIVLTALFPNSTLIPIWILLFALVPLACSTKRRLNDAELNQKWIFAPTVSFFVAGVIIAFAEHHSVYWLLFFPIVLSSVLLTYPSKRNRHYVQGYNGPVDMSAFDHQAKQSKRHASRVEPSLATQSNDTTLLETSFENRLSQADAYLQSKESQQATTNPDFGELVRTKLLGNKNAAFTIIVVAGLIVAGVIITSIAAAVSGDATPTENNESNVEQVVTQVAMIRDNPLAMPDDYTLYFSEHQGLIFHWQGETASNAEYWTLATGLGDEECTELNFQNKEKYRPLTVSVENGINYYAVFSPIDTQPILQSLAFRGRFELCGYKFSLKGSQKALGKNPSYNNFIEY</sequence>
<evidence type="ECO:0000313" key="2">
    <source>
        <dbReference type="EMBL" id="SET33678.1"/>
    </source>
</evidence>
<name>A0A1I0DP71_THASX</name>
<reference evidence="2 3" key="1">
    <citation type="submission" date="2016-10" db="EMBL/GenBank/DDBJ databases">
        <authorList>
            <person name="de Groot N.N."/>
        </authorList>
    </citation>
    <scope>NUCLEOTIDE SEQUENCE [LARGE SCALE GENOMIC DNA]</scope>
    <source>
        <strain evidence="2 3">DSM 19706</strain>
    </source>
</reference>
<dbReference type="EMBL" id="FOHK01000006">
    <property type="protein sequence ID" value="SET33678.1"/>
    <property type="molecule type" value="Genomic_DNA"/>
</dbReference>
<feature type="transmembrane region" description="Helical" evidence="1">
    <location>
        <begin position="43"/>
        <end position="60"/>
    </location>
</feature>
<gene>
    <name evidence="2" type="ORF">SAMN05660429_01581</name>
</gene>
<protein>
    <recommendedName>
        <fullName evidence="4">DUF805 domain-containing protein</fullName>
    </recommendedName>
</protein>
<dbReference type="STRING" id="349064.SAMN05660429_01581"/>
<feature type="transmembrane region" description="Helical" evidence="1">
    <location>
        <begin position="204"/>
        <end position="228"/>
    </location>
</feature>
<feature type="transmembrane region" description="Helical" evidence="1">
    <location>
        <begin position="95"/>
        <end position="112"/>
    </location>
</feature>
<evidence type="ECO:0008006" key="4">
    <source>
        <dbReference type="Google" id="ProtNLM"/>
    </source>
</evidence>
<accession>A0A1I0DP71</accession>
<feature type="transmembrane region" description="Helical" evidence="1">
    <location>
        <begin position="20"/>
        <end position="37"/>
    </location>
</feature>
<keyword evidence="1" id="KW-0472">Membrane</keyword>
<proteinExistence type="predicted"/>
<evidence type="ECO:0000256" key="1">
    <source>
        <dbReference type="SAM" id="Phobius"/>
    </source>
</evidence>
<keyword evidence="1" id="KW-1133">Transmembrane helix</keyword>
<dbReference type="OrthoDB" id="6396106at2"/>
<evidence type="ECO:0000313" key="3">
    <source>
        <dbReference type="Proteomes" id="UP000199308"/>
    </source>
</evidence>
<dbReference type="AlphaFoldDB" id="A0A1I0DP71"/>
<feature type="transmembrane region" description="Helical" evidence="1">
    <location>
        <begin position="72"/>
        <end position="89"/>
    </location>
</feature>
<organism evidence="2 3">
    <name type="scientific">Thalassotalea agarivorans</name>
    <name type="common">Thalassomonas agarivorans</name>
    <dbReference type="NCBI Taxonomy" id="349064"/>
    <lineage>
        <taxon>Bacteria</taxon>
        <taxon>Pseudomonadati</taxon>
        <taxon>Pseudomonadota</taxon>
        <taxon>Gammaproteobacteria</taxon>
        <taxon>Alteromonadales</taxon>
        <taxon>Colwelliaceae</taxon>
        <taxon>Thalassotalea</taxon>
    </lineage>
</organism>
<keyword evidence="3" id="KW-1185">Reference proteome</keyword>